<evidence type="ECO:0000256" key="3">
    <source>
        <dbReference type="PROSITE-ProRule" id="PRU00339"/>
    </source>
</evidence>
<dbReference type="CDD" id="cd13401">
    <property type="entry name" value="Slt70-like"/>
    <property type="match status" value="1"/>
</dbReference>
<keyword evidence="3" id="KW-0802">TPR repeat</keyword>
<reference evidence="5 6" key="1">
    <citation type="submission" date="2022-09" db="EMBL/GenBank/DDBJ databases">
        <authorList>
            <person name="Kop L."/>
        </authorList>
    </citation>
    <scope>NUCLEOTIDE SEQUENCE [LARGE SCALE GENOMIC DNA]</scope>
    <source>
        <strain evidence="5 6">347</strain>
    </source>
</reference>
<dbReference type="Gene3D" id="1.25.40.10">
    <property type="entry name" value="Tetratricopeptide repeat domain"/>
    <property type="match status" value="2"/>
</dbReference>
<evidence type="ECO:0000313" key="6">
    <source>
        <dbReference type="Proteomes" id="UP001157733"/>
    </source>
</evidence>
<dbReference type="Pfam" id="PF01464">
    <property type="entry name" value="SLT"/>
    <property type="match status" value="1"/>
</dbReference>
<evidence type="ECO:0000256" key="1">
    <source>
        <dbReference type="ARBA" id="ARBA00007734"/>
    </source>
</evidence>
<dbReference type="EMBL" id="OX336137">
    <property type="protein sequence ID" value="CAI2718295.1"/>
    <property type="molecule type" value="Genomic_DNA"/>
</dbReference>
<dbReference type="InterPro" id="IPR000189">
    <property type="entry name" value="Transglyc_AS"/>
</dbReference>
<dbReference type="SUPFAM" id="SSF53955">
    <property type="entry name" value="Lysozyme-like"/>
    <property type="match status" value="1"/>
</dbReference>
<keyword evidence="2" id="KW-0732">Signal</keyword>
<feature type="domain" description="Transglycosylase SLT" evidence="4">
    <location>
        <begin position="652"/>
        <end position="765"/>
    </location>
</feature>
<evidence type="ECO:0000313" key="5">
    <source>
        <dbReference type="EMBL" id="CAI2718295.1"/>
    </source>
</evidence>
<dbReference type="PROSITE" id="PS50005">
    <property type="entry name" value="TPR"/>
    <property type="match status" value="1"/>
</dbReference>
<dbReference type="InterPro" id="IPR019734">
    <property type="entry name" value="TPR_rpt"/>
</dbReference>
<accession>A0ABM9HDR2</accession>
<feature type="repeat" description="TPR" evidence="3">
    <location>
        <begin position="407"/>
        <end position="440"/>
    </location>
</feature>
<dbReference type="SUPFAM" id="SSF48452">
    <property type="entry name" value="TPR-like"/>
    <property type="match status" value="1"/>
</dbReference>
<dbReference type="InterPro" id="IPR023346">
    <property type="entry name" value="Lysozyme-like_dom_sf"/>
</dbReference>
<dbReference type="InterPro" id="IPR011990">
    <property type="entry name" value="TPR-like_helical_dom_sf"/>
</dbReference>
<dbReference type="InterPro" id="IPR008939">
    <property type="entry name" value="Lytic_TGlycosylase_superhlx_U"/>
</dbReference>
<proteinExistence type="inferred from homology"/>
<dbReference type="RefSeq" id="WP_282011198.1">
    <property type="nucleotide sequence ID" value="NZ_OX336137.1"/>
</dbReference>
<dbReference type="PROSITE" id="PS00922">
    <property type="entry name" value="TRANSGLYCOSYLASE"/>
    <property type="match status" value="1"/>
</dbReference>
<gene>
    <name evidence="5" type="ORF">NSPWAT_1436</name>
</gene>
<protein>
    <submittedName>
        <fullName evidence="5">SLT domain-containing protein</fullName>
    </submittedName>
</protein>
<evidence type="ECO:0000259" key="4">
    <source>
        <dbReference type="Pfam" id="PF01464"/>
    </source>
</evidence>
<keyword evidence="6" id="KW-1185">Reference proteome</keyword>
<dbReference type="Gene3D" id="1.10.530.10">
    <property type="match status" value="1"/>
</dbReference>
<dbReference type="SMART" id="SM00028">
    <property type="entry name" value="TPR"/>
    <property type="match status" value="4"/>
</dbReference>
<sequence length="808" mass="93010">MNKPICILLLCIAFSGWEIPSDAVARQLDIFKSAEPFSIHFLFKKTIPDLERLETGDIDAVLPQLVQAEPQLTRLDERNLLYLIMGYLYLIKEEPERSLDFLSSKIRGNFILQDYRMVFEAQARILMAKQSSASGNTVAAVSNLEKASQLYLDLHRAYPASPYQNELPRLLAETEKQIGDIYFDTKEYRTAWQYYRKALMREFAGNETHQVEVHLALARTYEVESNLEEALDIYTFLLDQNADPKVVSAARNFLDTRRQDMVKQKLPVEALDRHLNPSMLNRETPRKLTARKFTDSDYGNAHVQEFYAAAGENDFARVFDAALRVLTEVPGLLEARGVISKTNQKIYSFVQAGNGWDEAIDRILHLYPPMELRRLGFLLWRNQYSEQAARAYAMILEEHPLEVESCHMALYFLGRIHEDLGDHERALEHYRRLLDQYNYGDYVRSAEFKIPWIHRLRGNLELAEQEFQSILDQFDPKSAEYENDLLNAYSFVAASHYWLAQTKAALNKMDERDMELRKLVELHPLSFYSMLARVELNMNSLSFVQKEPAPPDSQARQPGLGEMGRKHLKRAEKLIAIGLLQKGLHELSQVTHGHESAEFMNHLIQLFLNAGGYQRSISLSWTLSRRNNHDSVPLNLIETLFPAAYLEKAKTEAAPYKLDPYLVLALMRQESAFNPNAHSSADAMGLMQLIPQTAKRVARSLGEPAPGSDDLKSPALNIKLGVKYLNHLLEMFGDNPVFALAAYNAGPGKVRQWIQIRSSLKDIEFIESIPYNETRNYVKKVLRNYVIYKKLYEQQDFSTWEQVLTIRR</sequence>
<dbReference type="Proteomes" id="UP001157733">
    <property type="component" value="Chromosome"/>
</dbReference>
<dbReference type="PANTHER" id="PTHR37423">
    <property type="entry name" value="SOLUBLE LYTIC MUREIN TRANSGLYCOSYLASE-RELATED"/>
    <property type="match status" value="1"/>
</dbReference>
<dbReference type="SUPFAM" id="SSF81901">
    <property type="entry name" value="HCP-like"/>
    <property type="match status" value="1"/>
</dbReference>
<dbReference type="Pfam" id="PF13432">
    <property type="entry name" value="TPR_16"/>
    <property type="match status" value="1"/>
</dbReference>
<dbReference type="InterPro" id="IPR008258">
    <property type="entry name" value="Transglycosylase_SLT_dom_1"/>
</dbReference>
<dbReference type="SUPFAM" id="SSF48435">
    <property type="entry name" value="Bacterial muramidases"/>
    <property type="match status" value="1"/>
</dbReference>
<name>A0ABM9HDR2_9BACT</name>
<comment type="similarity">
    <text evidence="1">Belongs to the transglycosylase Slt family.</text>
</comment>
<evidence type="ECO:0000256" key="2">
    <source>
        <dbReference type="ARBA" id="ARBA00022729"/>
    </source>
</evidence>
<dbReference type="PANTHER" id="PTHR37423:SF2">
    <property type="entry name" value="MEMBRANE-BOUND LYTIC MUREIN TRANSGLYCOSYLASE C"/>
    <property type="match status" value="1"/>
</dbReference>
<organism evidence="5 6">
    <name type="scientific">Nitrospina watsonii</name>
    <dbReference type="NCBI Taxonomy" id="1323948"/>
    <lineage>
        <taxon>Bacteria</taxon>
        <taxon>Pseudomonadati</taxon>
        <taxon>Nitrospinota/Tectimicrobiota group</taxon>
        <taxon>Nitrospinota</taxon>
        <taxon>Nitrospinia</taxon>
        <taxon>Nitrospinales</taxon>
        <taxon>Nitrospinaceae</taxon>
        <taxon>Nitrospina</taxon>
    </lineage>
</organism>